<organism evidence="1 2">
    <name type="scientific">Arcobacter caeni</name>
    <dbReference type="NCBI Taxonomy" id="1912877"/>
    <lineage>
        <taxon>Bacteria</taxon>
        <taxon>Pseudomonadati</taxon>
        <taxon>Campylobacterota</taxon>
        <taxon>Epsilonproteobacteria</taxon>
        <taxon>Campylobacterales</taxon>
        <taxon>Arcobacteraceae</taxon>
        <taxon>Arcobacter</taxon>
    </lineage>
</organism>
<evidence type="ECO:0000313" key="1">
    <source>
        <dbReference type="EMBL" id="PUE64932.1"/>
    </source>
</evidence>
<sequence length="64" mass="7727">MVFFHSKLSNKIDYATKITTISKLSNFSYSNNIYESRIKEQNDFSKKILFMNLQINYLDFIYEK</sequence>
<accession>A0A363D0V0</accession>
<proteinExistence type="predicted"/>
<gene>
    <name evidence="1" type="ORF">B0174_05330</name>
</gene>
<dbReference type="EMBL" id="MUXE01000006">
    <property type="protein sequence ID" value="PUE64932.1"/>
    <property type="molecule type" value="Genomic_DNA"/>
</dbReference>
<protein>
    <submittedName>
        <fullName evidence="1">Uncharacterized protein</fullName>
    </submittedName>
</protein>
<dbReference type="Proteomes" id="UP000251135">
    <property type="component" value="Unassembled WGS sequence"/>
</dbReference>
<name>A0A363D0V0_9BACT</name>
<dbReference type="AlphaFoldDB" id="A0A363D0V0"/>
<reference evidence="1 2" key="1">
    <citation type="submission" date="2017-02" db="EMBL/GenBank/DDBJ databases">
        <title>Arcobacter caeni sp. nov, a new Arcobacter species isolated from reclaimed water.</title>
        <authorList>
            <person name="Figueras M.J."/>
            <person name="Perez-Cataluna A."/>
            <person name="Salas-Masso N."/>
        </authorList>
    </citation>
    <scope>NUCLEOTIDE SEQUENCE [LARGE SCALE GENOMIC DNA]</scope>
    <source>
        <strain evidence="1 2">RW17-10</strain>
    </source>
</reference>
<evidence type="ECO:0000313" key="2">
    <source>
        <dbReference type="Proteomes" id="UP000251135"/>
    </source>
</evidence>
<keyword evidence="2" id="KW-1185">Reference proteome</keyword>
<comment type="caution">
    <text evidence="1">The sequence shown here is derived from an EMBL/GenBank/DDBJ whole genome shotgun (WGS) entry which is preliminary data.</text>
</comment>